<dbReference type="PANTHER" id="PTHR13530">
    <property type="entry name" value="TBC1 DOMAIN FAMILY MEMBER 7"/>
    <property type="match status" value="1"/>
</dbReference>
<dbReference type="AlphaFoldDB" id="A0A4U8V276"/>
<dbReference type="InterPro" id="IPR039842">
    <property type="entry name" value="TBC1D7"/>
</dbReference>
<comment type="caution">
    <text evidence="2">The sequence shown here is derived from an EMBL/GenBank/DDBJ whole genome shotgun (WGS) entry which is preliminary data.</text>
</comment>
<sequence>MSRANSNFRTNLLDRIGGKRSVVGPGQSLSSSGSVDAPRELLDDSFINPDGADLQKLRLFVFKNNIPSEQRIYIWKLLLGVASPIWAAKEEVEEHRKEEAQLLFKSLEIMMKLPTRKLPQLRVTFPDIVHMIRVADPLVAYQNLGRASTPSDLALFCITERVYKLCNVTNKPEAWTDAYWLAAKMYSIVKHELNKPNALREAVRNVREQLYMMETEPSDEKKASSFTDSFSYNNEYLAECSSTFPCGEVDRESPKPFHFAHYRSQAFERQGSVLRKSSGPQHTSSYTAAVVRSRCYTSPLKSNSRFDVRRSANFDVTLREKMAGRHRLTKEQLEAPSSCCTDVTGDKARAKLIAKMRVLEQQRYSKSVDQVFKRNSQSCEKELSSFKTSTEDELVDKGQIEIHENELFEGSSDEDEGEDKHETSQEISDASADENEDESSIHSEQTAISDFFQQDEEELLEYHEFSEEPERRRQFSQKSTDSRKIRIMPICSPDHPGASMEVHHSHVESTPILAQYIPHPLYDEISSLPRYDDSLLSRYSSDEDLHPEFADSVATESSGNRTKSPSPESKKGDAGSGPPSLSDANDNDPESRKVSLPISADEPRKSPKVRASDSRLRAPLGVYTNMAPEIFDGEVDVNDFCQNLTPKYDSLGAPTPQRCASVFNTPMNTPIPFRQNRRLKWKFSPFGGLSDDHIALWFLCGGTRYLSDESTYRMWDKMCAGESVILLLTTVLVDLLEYALEKWMVVNENLDYQITSVFPVNRYISPEVELKIVAKSIESVYRDRKGPSVRSEEK</sequence>
<proteinExistence type="predicted"/>
<reference evidence="2" key="1">
    <citation type="submission" date="2013-11" db="EMBL/GenBank/DDBJ databases">
        <authorList>
            <person name="Sternberg P."/>
            <person name="Dillman A."/>
            <person name="Macchietto M."/>
        </authorList>
    </citation>
    <scope>NUCLEOTIDE SEQUENCE</scope>
    <source>
        <strain evidence="2">ALL</strain>
    </source>
</reference>
<feature type="compositionally biased region" description="Basic and acidic residues" evidence="1">
    <location>
        <begin position="462"/>
        <end position="473"/>
    </location>
</feature>
<dbReference type="OrthoDB" id="18718at2759"/>
<dbReference type="GO" id="GO:0005096">
    <property type="term" value="F:GTPase activator activity"/>
    <property type="evidence" value="ECO:0007669"/>
    <property type="project" value="TreeGrafter"/>
</dbReference>
<name>A0A4U8V276_STECR</name>
<protein>
    <submittedName>
        <fullName evidence="2">Uncharacterized protein</fullName>
    </submittedName>
</protein>
<dbReference type="STRING" id="34508.A0A4U8V276"/>
<feature type="compositionally biased region" description="Polar residues" evidence="1">
    <location>
        <begin position="554"/>
        <end position="567"/>
    </location>
</feature>
<dbReference type="Gene3D" id="1.10.10.750">
    <property type="entry name" value="Ypt/Rab-GAP domain of gyp1p, domain 1"/>
    <property type="match status" value="1"/>
</dbReference>
<organism evidence="2">
    <name type="scientific">Steinernema carpocapsae</name>
    <name type="common">Entomopathogenic nematode</name>
    <dbReference type="NCBI Taxonomy" id="34508"/>
    <lineage>
        <taxon>Eukaryota</taxon>
        <taxon>Metazoa</taxon>
        <taxon>Ecdysozoa</taxon>
        <taxon>Nematoda</taxon>
        <taxon>Chromadorea</taxon>
        <taxon>Rhabditida</taxon>
        <taxon>Tylenchina</taxon>
        <taxon>Panagrolaimomorpha</taxon>
        <taxon>Strongyloidoidea</taxon>
        <taxon>Steinernematidae</taxon>
        <taxon>Steinernema</taxon>
    </lineage>
</organism>
<gene>
    <name evidence="2" type="ORF">L596_006486</name>
</gene>
<dbReference type="EMBL" id="AZBU02000001">
    <property type="protein sequence ID" value="TMS40056.1"/>
    <property type="molecule type" value="Genomic_DNA"/>
</dbReference>
<reference evidence="2" key="2">
    <citation type="journal article" date="2015" name="Genome Biol.">
        <title>Comparative genomics of Steinernema reveals deeply conserved gene regulatory networks.</title>
        <authorList>
            <person name="Dillman A.R."/>
            <person name="Macchietto M."/>
            <person name="Porter C.F."/>
            <person name="Rogers A."/>
            <person name="Williams B."/>
            <person name="Antoshechkin I."/>
            <person name="Lee M.M."/>
            <person name="Goodwin Z."/>
            <person name="Lu X."/>
            <person name="Lewis E.E."/>
            <person name="Goodrich-Blair H."/>
            <person name="Stock S.P."/>
            <person name="Adams B.J."/>
            <person name="Sternberg P.W."/>
            <person name="Mortazavi A."/>
        </authorList>
    </citation>
    <scope>NUCLEOTIDE SEQUENCE [LARGE SCALE GENOMIC DNA]</scope>
    <source>
        <strain evidence="2">ALL</strain>
    </source>
</reference>
<dbReference type="PANTHER" id="PTHR13530:SF3">
    <property type="entry name" value="TBC1 DOMAIN FAMILY MEMBER 7"/>
    <property type="match status" value="1"/>
</dbReference>
<evidence type="ECO:0000256" key="1">
    <source>
        <dbReference type="SAM" id="MobiDB-lite"/>
    </source>
</evidence>
<reference evidence="2" key="3">
    <citation type="journal article" date="2019" name="G3 (Bethesda)">
        <title>Hybrid Assembly of the Genome of the Entomopathogenic Nematode Steinernema carpocapsae Identifies the X-Chromosome.</title>
        <authorList>
            <person name="Serra L."/>
            <person name="Macchietto M."/>
            <person name="Macias-Munoz A."/>
            <person name="McGill C.J."/>
            <person name="Rodriguez I.M."/>
            <person name="Rodriguez B."/>
            <person name="Murad R."/>
            <person name="Mortazavi A."/>
        </authorList>
    </citation>
    <scope>NUCLEOTIDE SEQUENCE [LARGE SCALE GENOMIC DNA]</scope>
    <source>
        <strain evidence="2">ALL</strain>
    </source>
</reference>
<feature type="region of interest" description="Disordered" evidence="1">
    <location>
        <begin position="462"/>
        <end position="504"/>
    </location>
</feature>
<accession>A0A4U8V276</accession>
<feature type="compositionally biased region" description="Basic and acidic residues" evidence="1">
    <location>
        <begin position="601"/>
        <end position="613"/>
    </location>
</feature>
<feature type="region of interest" description="Disordered" evidence="1">
    <location>
        <begin position="550"/>
        <end position="613"/>
    </location>
</feature>
<feature type="region of interest" description="Disordered" evidence="1">
    <location>
        <begin position="404"/>
        <end position="443"/>
    </location>
</feature>
<dbReference type="GO" id="GO:0032007">
    <property type="term" value="P:negative regulation of TOR signaling"/>
    <property type="evidence" value="ECO:0007669"/>
    <property type="project" value="TreeGrafter"/>
</dbReference>
<evidence type="ECO:0000313" key="2">
    <source>
        <dbReference type="EMBL" id="TMS40056.1"/>
    </source>
</evidence>